<feature type="domain" description="DUF5680" evidence="1">
    <location>
        <begin position="46"/>
        <end position="150"/>
    </location>
</feature>
<dbReference type="Pfam" id="PF18931">
    <property type="entry name" value="DUF5680"/>
    <property type="match status" value="1"/>
</dbReference>
<dbReference type="InterPro" id="IPR043735">
    <property type="entry name" value="DUF5680"/>
</dbReference>
<dbReference type="OrthoDB" id="203807at2157"/>
<evidence type="ECO:0000313" key="2">
    <source>
        <dbReference type="EMBL" id="ARD85200.1"/>
    </source>
</evidence>
<dbReference type="Proteomes" id="UP000546917">
    <property type="component" value="Unassembled WGS sequence"/>
</dbReference>
<dbReference type="AlphaFoldDB" id="A0A1V0N4Y3"/>
<keyword evidence="4" id="KW-1185">Reference proteome</keyword>
<dbReference type="EMBL" id="JABGBP010000101">
    <property type="protein sequence ID" value="NOL59835.1"/>
    <property type="molecule type" value="Genomic_DNA"/>
</dbReference>
<gene>
    <name evidence="2" type="ORF">FAD_1337</name>
    <name evidence="3" type="ORF">HLB00_03175</name>
</gene>
<evidence type="ECO:0000259" key="1">
    <source>
        <dbReference type="Pfam" id="PF18931"/>
    </source>
</evidence>
<evidence type="ECO:0000313" key="5">
    <source>
        <dbReference type="Proteomes" id="UP000546917"/>
    </source>
</evidence>
<dbReference type="Proteomes" id="UP000192050">
    <property type="component" value="Chromosome"/>
</dbReference>
<organism evidence="2 4">
    <name type="scientific">Ferroplasma acidiphilum</name>
    <dbReference type="NCBI Taxonomy" id="74969"/>
    <lineage>
        <taxon>Archaea</taxon>
        <taxon>Methanobacteriati</taxon>
        <taxon>Thermoplasmatota</taxon>
        <taxon>Thermoplasmata</taxon>
        <taxon>Thermoplasmatales</taxon>
        <taxon>Ferroplasmaceae</taxon>
        <taxon>Ferroplasma</taxon>
    </lineage>
</organism>
<evidence type="ECO:0000313" key="4">
    <source>
        <dbReference type="Proteomes" id="UP000192050"/>
    </source>
</evidence>
<dbReference type="STRING" id="74969.FAD_1337"/>
<dbReference type="RefSeq" id="WP_081142816.1">
    <property type="nucleotide sequence ID" value="NZ_CP015363.1"/>
</dbReference>
<name>A0A1V0N4Y3_9ARCH</name>
<dbReference type="KEGG" id="fai:FAD_1337"/>
<evidence type="ECO:0000313" key="3">
    <source>
        <dbReference type="EMBL" id="NOL59835.1"/>
    </source>
</evidence>
<proteinExistence type="predicted"/>
<protein>
    <recommendedName>
        <fullName evidence="1">DUF5680 domain-containing protein</fullName>
    </recommendedName>
</protein>
<dbReference type="EMBL" id="CP015363">
    <property type="protein sequence ID" value="ARD85200.1"/>
    <property type="molecule type" value="Genomic_DNA"/>
</dbReference>
<sequence>MDDNKLTKFLTSAKLNGYSSGNAYYKGKIAGTMEFSFKDGKLKYADIYSGTVSFIGQETVFENNIPQWGMVYYGAILDDSYDSKEVYDFLRSALRTMPESLPLRGNDVFSNNKFTYKNASEGDIGHFMGYEEIEEADNVIYEMHYSGGYII</sequence>
<accession>A0A1V0N4Y3</accession>
<reference evidence="2 4" key="1">
    <citation type="submission" date="2011-10" db="EMBL/GenBank/DDBJ databases">
        <title>Metabolic and evolutionary patterns in the extreme acidophile Ferroplasma acidiphilum.</title>
        <authorList>
            <person name="Golyshina O.V."/>
            <person name="Kozyavkin S.A."/>
            <person name="Tatusov R.L."/>
            <person name="Slesarev A.I."/>
            <person name="Golyshin P.N."/>
        </authorList>
    </citation>
    <scope>NUCLEOTIDE SEQUENCE [LARGE SCALE GENOMIC DNA]</scope>
    <source>
        <strain evidence="2">Berkeley</strain>
        <strain evidence="4">Y</strain>
    </source>
</reference>
<dbReference type="GeneID" id="84217949"/>
<reference evidence="3 5" key="2">
    <citation type="submission" date="2020-05" db="EMBL/GenBank/DDBJ databases">
        <authorList>
            <person name="Zhang R."/>
        </authorList>
    </citation>
    <scope>NUCLEOTIDE SEQUENCE [LARGE SCALE GENOMIC DNA]</scope>
    <source>
        <strain evidence="3 5">DSM 28986</strain>
    </source>
</reference>